<sequence length="133" mass="15319">MMKYAICYVSTAAPEISDSEIEDILKLSSSNNNDDQITGILLFSNGNFFQVLEGDKKTVTILFEKIKEDGRHQNLIPIFKKEIENSKFSRYEEEFLSLDATYDGEKMAYYSSYVEKLDPSIQSPVRYVLKNFS</sequence>
<evidence type="ECO:0000313" key="3">
    <source>
        <dbReference type="Proteomes" id="UP001163981"/>
    </source>
</evidence>
<dbReference type="Gene3D" id="3.30.70.100">
    <property type="match status" value="1"/>
</dbReference>
<name>A0ABY6NSW9_9FLAO</name>
<dbReference type="EMBL" id="CP069620">
    <property type="protein sequence ID" value="UZH55928.1"/>
    <property type="molecule type" value="Genomic_DNA"/>
</dbReference>
<dbReference type="InterPro" id="IPR007024">
    <property type="entry name" value="BLUF_domain"/>
</dbReference>
<proteinExistence type="predicted"/>
<evidence type="ECO:0000313" key="2">
    <source>
        <dbReference type="EMBL" id="UZH55928.1"/>
    </source>
</evidence>
<dbReference type="Pfam" id="PF04940">
    <property type="entry name" value="BLUF"/>
    <property type="match status" value="1"/>
</dbReference>
<accession>A0ABY6NSW9</accession>
<dbReference type="SMART" id="SM01034">
    <property type="entry name" value="BLUF"/>
    <property type="match status" value="1"/>
</dbReference>
<feature type="domain" description="BLUF" evidence="1">
    <location>
        <begin position="3"/>
        <end position="94"/>
    </location>
</feature>
<dbReference type="InterPro" id="IPR036046">
    <property type="entry name" value="Acylphosphatase-like_dom_sf"/>
</dbReference>
<organism evidence="2 3">
    <name type="scientific">Salinimicrobium tongyeongense</name>
    <dbReference type="NCBI Taxonomy" id="2809707"/>
    <lineage>
        <taxon>Bacteria</taxon>
        <taxon>Pseudomonadati</taxon>
        <taxon>Bacteroidota</taxon>
        <taxon>Flavobacteriia</taxon>
        <taxon>Flavobacteriales</taxon>
        <taxon>Flavobacteriaceae</taxon>
        <taxon>Salinimicrobium</taxon>
    </lineage>
</organism>
<keyword evidence="3" id="KW-1185">Reference proteome</keyword>
<dbReference type="Proteomes" id="UP001163981">
    <property type="component" value="Chromosome"/>
</dbReference>
<protein>
    <submittedName>
        <fullName evidence="2">BLUF domain-containing protein</fullName>
    </submittedName>
</protein>
<dbReference type="RefSeq" id="WP_265164337.1">
    <property type="nucleotide sequence ID" value="NZ_CP069620.1"/>
</dbReference>
<dbReference type="SUPFAM" id="SSF54975">
    <property type="entry name" value="Acylphosphatase/BLUF domain-like"/>
    <property type="match status" value="1"/>
</dbReference>
<gene>
    <name evidence="2" type="ORF">JRG66_03335</name>
</gene>
<dbReference type="PROSITE" id="PS50925">
    <property type="entry name" value="BLUF"/>
    <property type="match status" value="1"/>
</dbReference>
<evidence type="ECO:0000259" key="1">
    <source>
        <dbReference type="PROSITE" id="PS50925"/>
    </source>
</evidence>
<reference evidence="2" key="1">
    <citation type="submission" date="2021-02" db="EMBL/GenBank/DDBJ databases">
        <title>Salinimicrobium sp. nov. isolated from seawater in Tongyeong, Republic of Korea.</title>
        <authorList>
            <person name="Lee S.-J."/>
        </authorList>
    </citation>
    <scope>NUCLEOTIDE SEQUENCE</scope>
    <source>
        <strain evidence="2">HN-2-9-2</strain>
    </source>
</reference>